<dbReference type="OrthoDB" id="3269405at2759"/>
<sequence>MAIPQHYQNYKVVYERMNQALLRDGLLARSFGAEQASLHFENLLNTPLHNLSVCYDGSSGCFFLRNDALGHTHVPVLLDYYAAFAPLVIGQYYWQPRAETDRLRYVQQARLELSIFLRHAVGQGLGVLATDAIAGDCTHIRGWNDPAPLGEKACIHLRIEWPGGAPYNRRVPTRDQTRERRPITLQRFLLQVGRAVEEFLQSRSTS</sequence>
<protein>
    <submittedName>
        <fullName evidence="1">Uncharacterized protein</fullName>
    </submittedName>
</protein>
<gene>
    <name evidence="1" type="ORF">STEHIDRAFT_162901</name>
</gene>
<dbReference type="GeneID" id="18802183"/>
<dbReference type="Proteomes" id="UP000053927">
    <property type="component" value="Unassembled WGS sequence"/>
</dbReference>
<proteinExistence type="predicted"/>
<evidence type="ECO:0000313" key="2">
    <source>
        <dbReference type="Proteomes" id="UP000053927"/>
    </source>
</evidence>
<dbReference type="EMBL" id="JH687398">
    <property type="protein sequence ID" value="EIM80486.1"/>
    <property type="molecule type" value="Genomic_DNA"/>
</dbReference>
<organism evidence="1 2">
    <name type="scientific">Stereum hirsutum (strain FP-91666)</name>
    <name type="common">White-rot fungus</name>
    <dbReference type="NCBI Taxonomy" id="721885"/>
    <lineage>
        <taxon>Eukaryota</taxon>
        <taxon>Fungi</taxon>
        <taxon>Dikarya</taxon>
        <taxon>Basidiomycota</taxon>
        <taxon>Agaricomycotina</taxon>
        <taxon>Agaricomycetes</taxon>
        <taxon>Russulales</taxon>
        <taxon>Stereaceae</taxon>
        <taxon>Stereum</taxon>
    </lineage>
</organism>
<dbReference type="AlphaFoldDB" id="R7RYK0"/>
<reference evidence="2" key="1">
    <citation type="journal article" date="2012" name="Science">
        <title>The Paleozoic origin of enzymatic lignin decomposition reconstructed from 31 fungal genomes.</title>
        <authorList>
            <person name="Floudas D."/>
            <person name="Binder M."/>
            <person name="Riley R."/>
            <person name="Barry K."/>
            <person name="Blanchette R.A."/>
            <person name="Henrissat B."/>
            <person name="Martinez A.T."/>
            <person name="Otillar R."/>
            <person name="Spatafora J.W."/>
            <person name="Yadav J.S."/>
            <person name="Aerts A."/>
            <person name="Benoit I."/>
            <person name="Boyd A."/>
            <person name="Carlson A."/>
            <person name="Copeland A."/>
            <person name="Coutinho P.M."/>
            <person name="de Vries R.P."/>
            <person name="Ferreira P."/>
            <person name="Findley K."/>
            <person name="Foster B."/>
            <person name="Gaskell J."/>
            <person name="Glotzer D."/>
            <person name="Gorecki P."/>
            <person name="Heitman J."/>
            <person name="Hesse C."/>
            <person name="Hori C."/>
            <person name="Igarashi K."/>
            <person name="Jurgens J.A."/>
            <person name="Kallen N."/>
            <person name="Kersten P."/>
            <person name="Kohler A."/>
            <person name="Kuees U."/>
            <person name="Kumar T.K.A."/>
            <person name="Kuo A."/>
            <person name="LaButti K."/>
            <person name="Larrondo L.F."/>
            <person name="Lindquist E."/>
            <person name="Ling A."/>
            <person name="Lombard V."/>
            <person name="Lucas S."/>
            <person name="Lundell T."/>
            <person name="Martin R."/>
            <person name="McLaughlin D.J."/>
            <person name="Morgenstern I."/>
            <person name="Morin E."/>
            <person name="Murat C."/>
            <person name="Nagy L.G."/>
            <person name="Nolan M."/>
            <person name="Ohm R.A."/>
            <person name="Patyshakuliyeva A."/>
            <person name="Rokas A."/>
            <person name="Ruiz-Duenas F.J."/>
            <person name="Sabat G."/>
            <person name="Salamov A."/>
            <person name="Samejima M."/>
            <person name="Schmutz J."/>
            <person name="Slot J.C."/>
            <person name="St John F."/>
            <person name="Stenlid J."/>
            <person name="Sun H."/>
            <person name="Sun S."/>
            <person name="Syed K."/>
            <person name="Tsang A."/>
            <person name="Wiebenga A."/>
            <person name="Young D."/>
            <person name="Pisabarro A."/>
            <person name="Eastwood D.C."/>
            <person name="Martin F."/>
            <person name="Cullen D."/>
            <person name="Grigoriev I.V."/>
            <person name="Hibbett D.S."/>
        </authorList>
    </citation>
    <scope>NUCLEOTIDE SEQUENCE [LARGE SCALE GENOMIC DNA]</scope>
    <source>
        <strain evidence="2">FP-91666</strain>
    </source>
</reference>
<dbReference type="KEGG" id="shs:STEHIDRAFT_162901"/>
<dbReference type="RefSeq" id="XP_007310599.1">
    <property type="nucleotide sequence ID" value="XM_007310537.1"/>
</dbReference>
<name>R7RYK0_STEHR</name>
<accession>R7RYK0</accession>
<keyword evidence="2" id="KW-1185">Reference proteome</keyword>
<evidence type="ECO:0000313" key="1">
    <source>
        <dbReference type="EMBL" id="EIM80486.1"/>
    </source>
</evidence>